<feature type="transmembrane region" description="Helical" evidence="6">
    <location>
        <begin position="134"/>
        <end position="156"/>
    </location>
</feature>
<sequence>MEYVTTVLGGVGLFLLGMWLITEGLKVAAGASLEKLLASWTRNRLRGLLSGTLLTALVQSSSAITVAALGFVNTGLLRFERAVWVIFGSNLGTTLTAWVVALVGVKFQINAIALPLVGIGALMRVFAPADRYRNLGMALAGFGVLFLGIEVLSSGFQHMGESFPLPDAGTPLVWLILVGIILTTLMQSSSAAVALVLTALAGGLLGFREAAAVVIGANVGTTSTALLATLGATANARRLAVAHVLFNILTGVMALLLLSPLLDLVGYLAGLWQLDGDPAAQLALFHTCFNLLGIALMWPLEPPLSRFLLRRFGERQKSTVQLQFLDRNLVTLPDAARVALSQEMQRLLAQYPQALATLPAPDSDRLEQIADRTRLHAGVGDFLADVARQQLVDEQVAAFQMGWRLQGNLVNMDETLQRLNGFGLAMQRHSDWPVIQALLSHWFANASRVMEQDWQRGGERGADASLLGQYESTKSALLANAMAGKLSRQSLDLALQSLSQGRWFLEQWQRALEYHHQLSARDPVDGSLVPAAEMVSIGEQGKATVSRERDTENAY</sequence>
<dbReference type="PANTHER" id="PTHR10010">
    <property type="entry name" value="SOLUTE CARRIER FAMILY 34 SODIUM PHOSPHATE , MEMBER 2-RELATED"/>
    <property type="match status" value="1"/>
</dbReference>
<feature type="transmembrane region" description="Helical" evidence="6">
    <location>
        <begin position="107"/>
        <end position="127"/>
    </location>
</feature>
<evidence type="ECO:0000256" key="5">
    <source>
        <dbReference type="ARBA" id="ARBA00023136"/>
    </source>
</evidence>
<protein>
    <recommendedName>
        <fullName evidence="9">Na/Pi cotransporter family protein</fullName>
    </recommendedName>
</protein>
<comment type="subcellular location">
    <subcellularLocation>
        <location evidence="1">Cell membrane</location>
        <topology evidence="1">Multi-pass membrane protein</topology>
    </subcellularLocation>
</comment>
<organism evidence="7 8">
    <name type="scientific">Alcanivorax jadensis T9</name>
    <dbReference type="NCBI Taxonomy" id="1177181"/>
    <lineage>
        <taxon>Bacteria</taxon>
        <taxon>Pseudomonadati</taxon>
        <taxon>Pseudomonadota</taxon>
        <taxon>Gammaproteobacteria</taxon>
        <taxon>Oceanospirillales</taxon>
        <taxon>Alcanivoracaceae</taxon>
        <taxon>Alcanivorax</taxon>
    </lineage>
</organism>
<dbReference type="Proteomes" id="UP000029443">
    <property type="component" value="Unassembled WGS sequence"/>
</dbReference>
<evidence type="ECO:0000256" key="1">
    <source>
        <dbReference type="ARBA" id="ARBA00004651"/>
    </source>
</evidence>
<dbReference type="RefSeq" id="WP_052042969.1">
    <property type="nucleotide sequence ID" value="NZ_ARXU01000010.1"/>
</dbReference>
<dbReference type="Pfam" id="PF02690">
    <property type="entry name" value="Na_Pi_cotrans"/>
    <property type="match status" value="2"/>
</dbReference>
<name>A0ABR4WC48_9GAMM</name>
<evidence type="ECO:0000313" key="7">
    <source>
        <dbReference type="EMBL" id="KGD60541.1"/>
    </source>
</evidence>
<feature type="transmembrane region" description="Helical" evidence="6">
    <location>
        <begin position="83"/>
        <end position="101"/>
    </location>
</feature>
<keyword evidence="4 6" id="KW-1133">Transmembrane helix</keyword>
<comment type="caution">
    <text evidence="7">The sequence shown here is derived from an EMBL/GenBank/DDBJ whole genome shotgun (WGS) entry which is preliminary data.</text>
</comment>
<keyword evidence="8" id="KW-1185">Reference proteome</keyword>
<feature type="transmembrane region" description="Helical" evidence="6">
    <location>
        <begin position="213"/>
        <end position="232"/>
    </location>
</feature>
<dbReference type="EMBL" id="ARXU01000010">
    <property type="protein sequence ID" value="KGD60541.1"/>
    <property type="molecule type" value="Genomic_DNA"/>
</dbReference>
<feature type="transmembrane region" description="Helical" evidence="6">
    <location>
        <begin position="244"/>
        <end position="262"/>
    </location>
</feature>
<keyword evidence="3 6" id="KW-0812">Transmembrane</keyword>
<feature type="transmembrane region" description="Helical" evidence="6">
    <location>
        <begin position="282"/>
        <end position="300"/>
    </location>
</feature>
<gene>
    <name evidence="7" type="ORF">T9A_02497</name>
</gene>
<dbReference type="PANTHER" id="PTHR10010:SF46">
    <property type="entry name" value="SODIUM-DEPENDENT PHOSPHATE TRANSPORT PROTEIN 2B"/>
    <property type="match status" value="1"/>
</dbReference>
<keyword evidence="5 6" id="KW-0472">Membrane</keyword>
<evidence type="ECO:0000256" key="2">
    <source>
        <dbReference type="ARBA" id="ARBA00022475"/>
    </source>
</evidence>
<feature type="transmembrane region" description="Helical" evidence="6">
    <location>
        <begin position="48"/>
        <end position="71"/>
    </location>
</feature>
<evidence type="ECO:0000313" key="8">
    <source>
        <dbReference type="Proteomes" id="UP000029443"/>
    </source>
</evidence>
<evidence type="ECO:0000256" key="6">
    <source>
        <dbReference type="SAM" id="Phobius"/>
    </source>
</evidence>
<accession>A0ABR4WC48</accession>
<feature type="transmembrane region" description="Helical" evidence="6">
    <location>
        <begin position="168"/>
        <end position="186"/>
    </location>
</feature>
<evidence type="ECO:0000256" key="4">
    <source>
        <dbReference type="ARBA" id="ARBA00022989"/>
    </source>
</evidence>
<dbReference type="NCBIfam" id="NF037997">
    <property type="entry name" value="Na_Pi_symport"/>
    <property type="match status" value="1"/>
</dbReference>
<proteinExistence type="predicted"/>
<evidence type="ECO:0000256" key="3">
    <source>
        <dbReference type="ARBA" id="ARBA00022692"/>
    </source>
</evidence>
<dbReference type="InterPro" id="IPR003841">
    <property type="entry name" value="Na/Pi_transpt"/>
</dbReference>
<reference evidence="7 8" key="1">
    <citation type="submission" date="2012-09" db="EMBL/GenBank/DDBJ databases">
        <title>Genome Sequence of alkane-degrading Bacterium Alcanivorax jadensis T9.</title>
        <authorList>
            <person name="Lai Q."/>
            <person name="Shao Z."/>
        </authorList>
    </citation>
    <scope>NUCLEOTIDE SEQUENCE [LARGE SCALE GENOMIC DNA]</scope>
    <source>
        <strain evidence="7 8">T9</strain>
    </source>
</reference>
<evidence type="ECO:0008006" key="9">
    <source>
        <dbReference type="Google" id="ProtNLM"/>
    </source>
</evidence>
<keyword evidence="2" id="KW-1003">Cell membrane</keyword>